<evidence type="ECO:0000256" key="1">
    <source>
        <dbReference type="ARBA" id="ARBA00004141"/>
    </source>
</evidence>
<feature type="transmembrane region" description="Helical" evidence="5">
    <location>
        <begin position="131"/>
        <end position="150"/>
    </location>
</feature>
<dbReference type="EMBL" id="CP036402">
    <property type="protein sequence ID" value="QBI21937.1"/>
    <property type="molecule type" value="Genomic_DNA"/>
</dbReference>
<feature type="transmembrane region" description="Helical" evidence="5">
    <location>
        <begin position="47"/>
        <end position="69"/>
    </location>
</feature>
<dbReference type="AlphaFoldDB" id="A0A411YL68"/>
<comment type="subcellular location">
    <subcellularLocation>
        <location evidence="1">Membrane</location>
        <topology evidence="1">Multi-pass membrane protein</topology>
    </subcellularLocation>
</comment>
<feature type="transmembrane region" description="Helical" evidence="5">
    <location>
        <begin position="187"/>
        <end position="209"/>
    </location>
</feature>
<accession>A0A411YL68</accession>
<keyword evidence="3 5" id="KW-1133">Transmembrane helix</keyword>
<evidence type="ECO:0000313" key="6">
    <source>
        <dbReference type="EMBL" id="QBI21937.1"/>
    </source>
</evidence>
<sequence>MRDRSSGEREALAERIADRLDAPMTALGIVFLLLVLAETVIQPAGPAFAVAGWVIWSAFVGEFLLRLTVAPSRWRFLRRNWWQLVFLVLPFLRFLRVLARIRVRALVRGGRVLSSAVRGTRTAGRNLTGRTAWLAATTVIVVLAASQLLYEFATYDAYLLALHDTALSAISGQPLTADGAVARVLELVLAVYSVVVFAALAGMLGAFFLERRPAPAPDQ</sequence>
<keyword evidence="4 5" id="KW-0472">Membrane</keyword>
<protein>
    <recommendedName>
        <fullName evidence="8">Voltage-gated potassium channel</fullName>
    </recommendedName>
</protein>
<dbReference type="InterPro" id="IPR027359">
    <property type="entry name" value="Volt_channel_dom_sf"/>
</dbReference>
<evidence type="ECO:0000313" key="7">
    <source>
        <dbReference type="Proteomes" id="UP000291469"/>
    </source>
</evidence>
<evidence type="ECO:0008006" key="8">
    <source>
        <dbReference type="Google" id="ProtNLM"/>
    </source>
</evidence>
<evidence type="ECO:0000256" key="3">
    <source>
        <dbReference type="ARBA" id="ARBA00022989"/>
    </source>
</evidence>
<dbReference type="Gene3D" id="1.20.120.350">
    <property type="entry name" value="Voltage-gated potassium channels. Chain C"/>
    <property type="match status" value="1"/>
</dbReference>
<keyword evidence="2 5" id="KW-0812">Transmembrane</keyword>
<evidence type="ECO:0000256" key="5">
    <source>
        <dbReference type="SAM" id="Phobius"/>
    </source>
</evidence>
<dbReference type="Proteomes" id="UP000291469">
    <property type="component" value="Chromosome"/>
</dbReference>
<gene>
    <name evidence="6" type="ORF">ER308_06120</name>
</gene>
<evidence type="ECO:0000256" key="2">
    <source>
        <dbReference type="ARBA" id="ARBA00022692"/>
    </source>
</evidence>
<keyword evidence="7" id="KW-1185">Reference proteome</keyword>
<reference evidence="6 7" key="1">
    <citation type="submission" date="2019-01" db="EMBL/GenBank/DDBJ databases">
        <title>Egibacter rhizosphaerae EGI 80759T.</title>
        <authorList>
            <person name="Chen D.-D."/>
            <person name="Tian Y."/>
            <person name="Jiao J.-Y."/>
            <person name="Zhang X.-T."/>
            <person name="Zhang Y.-G."/>
            <person name="Zhang Y."/>
            <person name="Xiao M."/>
            <person name="Shu W.-S."/>
            <person name="Li W.-J."/>
        </authorList>
    </citation>
    <scope>NUCLEOTIDE SEQUENCE [LARGE SCALE GENOMIC DNA]</scope>
    <source>
        <strain evidence="6 7">EGI 80759</strain>
    </source>
</reference>
<feature type="transmembrane region" description="Helical" evidence="5">
    <location>
        <begin position="20"/>
        <end position="41"/>
    </location>
</feature>
<proteinExistence type="predicted"/>
<evidence type="ECO:0000256" key="4">
    <source>
        <dbReference type="ARBA" id="ARBA00023136"/>
    </source>
</evidence>
<dbReference type="OrthoDB" id="3431667at2"/>
<organism evidence="6 7">
    <name type="scientific">Egibacter rhizosphaerae</name>
    <dbReference type="NCBI Taxonomy" id="1670831"/>
    <lineage>
        <taxon>Bacteria</taxon>
        <taxon>Bacillati</taxon>
        <taxon>Actinomycetota</taxon>
        <taxon>Nitriliruptoria</taxon>
        <taxon>Egibacterales</taxon>
        <taxon>Egibacteraceae</taxon>
        <taxon>Egibacter</taxon>
    </lineage>
</organism>
<dbReference type="KEGG" id="erz:ER308_06120"/>
<dbReference type="SUPFAM" id="SSF81324">
    <property type="entry name" value="Voltage-gated potassium channels"/>
    <property type="match status" value="1"/>
</dbReference>
<dbReference type="GO" id="GO:0016020">
    <property type="term" value="C:membrane"/>
    <property type="evidence" value="ECO:0007669"/>
    <property type="project" value="UniProtKB-SubCell"/>
</dbReference>
<name>A0A411YL68_9ACTN</name>